<dbReference type="AlphaFoldDB" id="M1PM86"/>
<evidence type="ECO:0000256" key="13">
    <source>
        <dbReference type="HAMAP-Rule" id="MF_01398"/>
    </source>
</evidence>
<dbReference type="Pfam" id="PF00213">
    <property type="entry name" value="OSCP"/>
    <property type="match status" value="1"/>
</dbReference>
<keyword evidence="8 13" id="KW-0472">Membrane</keyword>
<evidence type="ECO:0000256" key="9">
    <source>
        <dbReference type="ARBA" id="ARBA00023310"/>
    </source>
</evidence>
<evidence type="ECO:0000313" key="16">
    <source>
        <dbReference type="EMBL" id="AGF77546.1"/>
    </source>
</evidence>
<keyword evidence="13" id="KW-1003">Cell membrane</keyword>
<sequence length="273" mass="31091">MLIDWFTILAQVLNFLILVWLMKRFLYKPILNAIDAREERIAAELADADAKKVEALRERDEFKHKNEEFDQQRNELLSKATDEAQAERQRLLNEARHAAVALSTKRQEALRDEEHDLHQAISRRTQQEVFAIARKALTDLAGTNLEEQMVDVFVRRLRDLDGEHKAGFAETFKTASDPVVVRSAFDLTAEHRAAIQNGLNETFSAEVNVRFETAPNVISGIELTTDGQKVAWSIADYLASLEQGVAELLQEKNKPAPQTDSEPVERMPETRNQ</sequence>
<keyword evidence="5 13" id="KW-0375">Hydrogen ion transport</keyword>
<protein>
    <recommendedName>
        <fullName evidence="13">ATP synthase subunit b</fullName>
    </recommendedName>
    <alternativeName>
        <fullName evidence="13">ATP synthase F(0) sector subunit b</fullName>
    </alternativeName>
    <alternativeName>
        <fullName evidence="13">ATPase subunit I</fullName>
    </alternativeName>
    <alternativeName>
        <fullName evidence="13">F-type ATPase subunit b</fullName>
        <shortName evidence="13">F-ATPase subunit b</shortName>
    </alternativeName>
</protein>
<dbReference type="InterPro" id="IPR050059">
    <property type="entry name" value="ATP_synthase_B_chain"/>
</dbReference>
<feature type="transmembrane region" description="Helical" evidence="13">
    <location>
        <begin position="6"/>
        <end position="22"/>
    </location>
</feature>
<evidence type="ECO:0000256" key="6">
    <source>
        <dbReference type="ARBA" id="ARBA00022989"/>
    </source>
</evidence>
<proteinExistence type="inferred from homology"/>
<keyword evidence="14" id="KW-0175">Coiled coil</keyword>
<dbReference type="STRING" id="1167006.UWK_00972"/>
<dbReference type="InterPro" id="IPR002146">
    <property type="entry name" value="ATP_synth_b/b'su_bac/chlpt"/>
</dbReference>
<evidence type="ECO:0000256" key="14">
    <source>
        <dbReference type="SAM" id="Coils"/>
    </source>
</evidence>
<evidence type="ECO:0000256" key="5">
    <source>
        <dbReference type="ARBA" id="ARBA00022781"/>
    </source>
</evidence>
<evidence type="ECO:0000313" key="17">
    <source>
        <dbReference type="Proteomes" id="UP000011721"/>
    </source>
</evidence>
<dbReference type="eggNOG" id="COG0711">
    <property type="taxonomic scope" value="Bacteria"/>
</dbReference>
<keyword evidence="4 13" id="KW-0812">Transmembrane</keyword>
<dbReference type="InterPro" id="IPR017707">
    <property type="entry name" value="Alt_ATP_synth_F0_bsu"/>
</dbReference>
<keyword evidence="2 13" id="KW-0813">Transport</keyword>
<feature type="coiled-coil region" evidence="14">
    <location>
        <begin position="45"/>
        <end position="94"/>
    </location>
</feature>
<comment type="function">
    <text evidence="10 13">F(1)F(0) ATP synthase produces ATP from ADP in the presence of a proton or sodium gradient. F-type ATPases consist of two structural domains, F(1) containing the extramembraneous catalytic core and F(0) containing the membrane proton channel, linked together by a central stalk and a peripheral stalk. During catalysis, ATP synthesis in the catalytic domain of F(1) is coupled via a rotary mechanism of the central stalk subunits to proton translocation.</text>
</comment>
<dbReference type="CDD" id="cd06503">
    <property type="entry name" value="ATP-synt_Fo_b"/>
    <property type="match status" value="1"/>
</dbReference>
<dbReference type="GO" id="GO:0005886">
    <property type="term" value="C:plasma membrane"/>
    <property type="evidence" value="ECO:0007669"/>
    <property type="project" value="UniProtKB-SubCell"/>
</dbReference>
<keyword evidence="13" id="KW-0997">Cell inner membrane</keyword>
<evidence type="ECO:0000256" key="1">
    <source>
        <dbReference type="ARBA" id="ARBA00005513"/>
    </source>
</evidence>
<evidence type="ECO:0000256" key="7">
    <source>
        <dbReference type="ARBA" id="ARBA00023065"/>
    </source>
</evidence>
<gene>
    <name evidence="13" type="primary">atpF</name>
    <name evidence="16" type="ordered locus">UWK_00972</name>
</gene>
<evidence type="ECO:0000256" key="15">
    <source>
        <dbReference type="SAM" id="MobiDB-lite"/>
    </source>
</evidence>
<dbReference type="NCBIfam" id="TIGR03321">
    <property type="entry name" value="alt_F1F0_F0_B"/>
    <property type="match status" value="1"/>
</dbReference>
<dbReference type="InterPro" id="IPR000711">
    <property type="entry name" value="ATPase_OSCP/dsu"/>
</dbReference>
<dbReference type="GO" id="GO:0046933">
    <property type="term" value="F:proton-transporting ATP synthase activity, rotational mechanism"/>
    <property type="evidence" value="ECO:0007669"/>
    <property type="project" value="UniProtKB-UniRule"/>
</dbReference>
<dbReference type="PATRIC" id="fig|1167006.5.peg.1090"/>
<comment type="similarity">
    <text evidence="1 13">Belongs to the ATPase B chain family.</text>
</comment>
<keyword evidence="6 13" id="KW-1133">Transmembrane helix</keyword>
<feature type="compositionally biased region" description="Basic and acidic residues" evidence="15">
    <location>
        <begin position="263"/>
        <end position="273"/>
    </location>
</feature>
<evidence type="ECO:0000256" key="2">
    <source>
        <dbReference type="ARBA" id="ARBA00022448"/>
    </source>
</evidence>
<dbReference type="PANTHER" id="PTHR33445:SF2">
    <property type="entry name" value="ATP SYNTHASE SUBUNIT B', CHLOROPLASTIC"/>
    <property type="match status" value="1"/>
</dbReference>
<dbReference type="HOGENOM" id="CLU_070737_0_0_7"/>
<reference evidence="17" key="1">
    <citation type="journal article" date="2013" name="Stand. Genomic Sci.">
        <title>Complete genome sequence of Desulfocapsa sulfexigens, a marine deltaproteobacterium specialized in disproportionating inorganic sulfur compounds.</title>
        <authorList>
            <person name="Finster K.W."/>
            <person name="Kjeldsen K.U."/>
            <person name="Kube M."/>
            <person name="Reinhardt R."/>
            <person name="Mussmann M."/>
            <person name="Amann R."/>
            <person name="Schreiber L."/>
        </authorList>
    </citation>
    <scope>NUCLEOTIDE SEQUENCE [LARGE SCALE GENOMIC DNA]</scope>
    <source>
        <strain evidence="17">DSM 10523 / SB164P1</strain>
    </source>
</reference>
<dbReference type="OrthoDB" id="466272at2"/>
<keyword evidence="3 13" id="KW-0138">CF(0)</keyword>
<evidence type="ECO:0000256" key="3">
    <source>
        <dbReference type="ARBA" id="ARBA00022547"/>
    </source>
</evidence>
<keyword evidence="17" id="KW-1185">Reference proteome</keyword>
<evidence type="ECO:0000256" key="8">
    <source>
        <dbReference type="ARBA" id="ARBA00023136"/>
    </source>
</evidence>
<evidence type="ECO:0000256" key="10">
    <source>
        <dbReference type="ARBA" id="ARBA00025198"/>
    </source>
</evidence>
<keyword evidence="7 13" id="KW-0406">Ion transport</keyword>
<dbReference type="HAMAP" id="MF_01398">
    <property type="entry name" value="ATP_synth_b_bprime"/>
    <property type="match status" value="1"/>
</dbReference>
<comment type="function">
    <text evidence="11">Component of the F(0) channel, it forms part of the peripheral stalk, linking F(1) to F(0). The b'-subunit is a diverged and duplicated form of b found in plants and photosynthetic bacteria.</text>
</comment>
<organism evidence="16 17">
    <name type="scientific">Desulfocapsa sulfexigens (strain DSM 10523 / SB164P1)</name>
    <dbReference type="NCBI Taxonomy" id="1167006"/>
    <lineage>
        <taxon>Bacteria</taxon>
        <taxon>Pseudomonadati</taxon>
        <taxon>Thermodesulfobacteriota</taxon>
        <taxon>Desulfobulbia</taxon>
        <taxon>Desulfobulbales</taxon>
        <taxon>Desulfocapsaceae</taxon>
        <taxon>Desulfocapsa</taxon>
    </lineage>
</organism>
<dbReference type="EMBL" id="CP003985">
    <property type="protein sequence ID" value="AGF77546.1"/>
    <property type="molecule type" value="Genomic_DNA"/>
</dbReference>
<accession>M1PM86</accession>
<dbReference type="PANTHER" id="PTHR33445">
    <property type="entry name" value="ATP SYNTHASE SUBUNIT B', CHLOROPLASTIC"/>
    <property type="match status" value="1"/>
</dbReference>
<keyword evidence="9 13" id="KW-0066">ATP synthesis</keyword>
<dbReference type="KEGG" id="dsf:UWK_00972"/>
<name>M1PM86_DESSD</name>
<evidence type="ECO:0000256" key="11">
    <source>
        <dbReference type="ARBA" id="ARBA00025614"/>
    </source>
</evidence>
<feature type="region of interest" description="Disordered" evidence="15">
    <location>
        <begin position="251"/>
        <end position="273"/>
    </location>
</feature>
<dbReference type="GO" id="GO:0046961">
    <property type="term" value="F:proton-transporting ATPase activity, rotational mechanism"/>
    <property type="evidence" value="ECO:0007669"/>
    <property type="project" value="TreeGrafter"/>
</dbReference>
<evidence type="ECO:0000256" key="4">
    <source>
        <dbReference type="ARBA" id="ARBA00022692"/>
    </source>
</evidence>
<dbReference type="GO" id="GO:0012505">
    <property type="term" value="C:endomembrane system"/>
    <property type="evidence" value="ECO:0007669"/>
    <property type="project" value="UniProtKB-SubCell"/>
</dbReference>
<dbReference type="Proteomes" id="UP000011721">
    <property type="component" value="Chromosome"/>
</dbReference>
<dbReference type="RefSeq" id="WP_015403242.1">
    <property type="nucleotide sequence ID" value="NC_020304.1"/>
</dbReference>
<dbReference type="Pfam" id="PF00430">
    <property type="entry name" value="ATP-synt_B"/>
    <property type="match status" value="1"/>
</dbReference>
<comment type="subunit">
    <text evidence="13">F-type ATPases have 2 components, F(1) - the catalytic core - and F(0) - the membrane proton channel. F(1) has five subunits: alpha(3), beta(3), gamma(1), delta(1), epsilon(1). F(0) has three main subunits: a(1), b(2) and c(10-14). The alpha and beta chains form an alternating ring which encloses part of the gamma chain. F(1) is attached to F(0) by a central stalk formed by the gamma and epsilon chains, while a peripheral stalk is formed by the delta and b chains.</text>
</comment>
<comment type="subcellular location">
    <subcellularLocation>
        <location evidence="13">Cell inner membrane</location>
        <topology evidence="13">Single-pass membrane protein</topology>
    </subcellularLocation>
    <subcellularLocation>
        <location evidence="12">Endomembrane system</location>
        <topology evidence="12">Single-pass membrane protein</topology>
    </subcellularLocation>
</comment>
<evidence type="ECO:0000256" key="12">
    <source>
        <dbReference type="ARBA" id="ARBA00037847"/>
    </source>
</evidence>
<dbReference type="GO" id="GO:0045259">
    <property type="term" value="C:proton-transporting ATP synthase complex"/>
    <property type="evidence" value="ECO:0007669"/>
    <property type="project" value="UniProtKB-KW"/>
</dbReference>